<dbReference type="NCBIfam" id="TIGR00440">
    <property type="entry name" value="glnS"/>
    <property type="match status" value="1"/>
</dbReference>
<feature type="domain" description="Glutamyl/glutaminyl-tRNA synthetase class Ib catalytic" evidence="11">
    <location>
        <begin position="33"/>
        <end position="345"/>
    </location>
</feature>
<evidence type="ECO:0000256" key="2">
    <source>
        <dbReference type="ARBA" id="ARBA00022490"/>
    </source>
</evidence>
<keyword evidence="15" id="KW-1185">Reference proteome</keyword>
<dbReference type="SUPFAM" id="SSF52374">
    <property type="entry name" value="Nucleotidylyl transferase"/>
    <property type="match status" value="1"/>
</dbReference>
<dbReference type="InterPro" id="IPR049437">
    <property type="entry name" value="tRNA-synt_1c_C2"/>
</dbReference>
<dbReference type="InterPro" id="IPR020059">
    <property type="entry name" value="Glu/Gln-tRNA-synth_Ib_codon-bd"/>
</dbReference>
<dbReference type="GO" id="GO:0004819">
    <property type="term" value="F:glutamine-tRNA ligase activity"/>
    <property type="evidence" value="ECO:0007669"/>
    <property type="project" value="UniProtKB-UniRule"/>
</dbReference>
<comment type="subunit">
    <text evidence="9">Monomer.</text>
</comment>
<dbReference type="PANTHER" id="PTHR43097">
    <property type="entry name" value="GLUTAMINE-TRNA LIGASE"/>
    <property type="match status" value="1"/>
</dbReference>
<dbReference type="Gene3D" id="3.40.50.620">
    <property type="entry name" value="HUPs"/>
    <property type="match status" value="1"/>
</dbReference>
<evidence type="ECO:0000259" key="12">
    <source>
        <dbReference type="Pfam" id="PF03950"/>
    </source>
</evidence>
<reference evidence="14" key="1">
    <citation type="journal article" date="2023" name="Int. J. Syst. Evol. Microbiol.">
        <title>Mesoterricola silvestris gen. nov., sp. nov., Mesoterricola sediminis sp. nov., Geothrix oryzae sp. nov., Geothrix edaphica sp. nov., Geothrix rubra sp. nov., and Geothrix limicola sp. nov., six novel members of Acidobacteriota isolated from soils.</title>
        <authorList>
            <person name="Itoh H."/>
            <person name="Sugisawa Y."/>
            <person name="Mise K."/>
            <person name="Xu Z."/>
            <person name="Kuniyasu M."/>
            <person name="Ushijima N."/>
            <person name="Kawano K."/>
            <person name="Kobayashi E."/>
            <person name="Shiratori Y."/>
            <person name="Masuda Y."/>
            <person name="Senoo K."/>
        </authorList>
    </citation>
    <scope>NUCLEOTIDE SEQUENCE</scope>
    <source>
        <strain evidence="14">W786</strain>
    </source>
</reference>
<keyword evidence="3 9" id="KW-0436">Ligase</keyword>
<evidence type="ECO:0000256" key="7">
    <source>
        <dbReference type="ARBA" id="ARBA00023146"/>
    </source>
</evidence>
<dbReference type="PROSITE" id="PS00178">
    <property type="entry name" value="AA_TRNA_LIGASE_I"/>
    <property type="match status" value="1"/>
</dbReference>
<dbReference type="GO" id="GO:0006424">
    <property type="term" value="P:glutamyl-tRNA aminoacylation"/>
    <property type="evidence" value="ECO:0007669"/>
    <property type="project" value="UniProtKB-UniRule"/>
</dbReference>
<evidence type="ECO:0000256" key="10">
    <source>
        <dbReference type="RuleBase" id="RU363037"/>
    </source>
</evidence>
<evidence type="ECO:0000256" key="4">
    <source>
        <dbReference type="ARBA" id="ARBA00022741"/>
    </source>
</evidence>
<dbReference type="InterPro" id="IPR004514">
    <property type="entry name" value="Gln-tRNA-synth"/>
</dbReference>
<feature type="short sequence motif" description="'KMSKS' region" evidence="9">
    <location>
        <begin position="277"/>
        <end position="281"/>
    </location>
</feature>
<gene>
    <name evidence="9 14" type="primary">glnS</name>
    <name evidence="14" type="ORF">METESE_36200</name>
</gene>
<feature type="domain" description="tRNA synthetases class I (E and Q) anti-codon binding" evidence="13">
    <location>
        <begin position="466"/>
        <end position="542"/>
    </location>
</feature>
<evidence type="ECO:0000256" key="9">
    <source>
        <dbReference type="HAMAP-Rule" id="MF_00126"/>
    </source>
</evidence>
<evidence type="ECO:0000256" key="5">
    <source>
        <dbReference type="ARBA" id="ARBA00022840"/>
    </source>
</evidence>
<dbReference type="Pfam" id="PF03950">
    <property type="entry name" value="tRNA-synt_1c_C"/>
    <property type="match status" value="1"/>
</dbReference>
<feature type="binding site" evidence="9">
    <location>
        <begin position="40"/>
        <end position="42"/>
    </location>
    <ligand>
        <name>ATP</name>
        <dbReference type="ChEBI" id="CHEBI:30616"/>
    </ligand>
</feature>
<dbReference type="NCBIfam" id="NF011291">
    <property type="entry name" value="PRK14703.1"/>
    <property type="match status" value="1"/>
</dbReference>
<dbReference type="PANTHER" id="PTHR43097:SF5">
    <property type="entry name" value="GLUTAMATE--TRNA LIGASE"/>
    <property type="match status" value="1"/>
</dbReference>
<keyword evidence="6 9" id="KW-0648">Protein biosynthesis</keyword>
<dbReference type="Pfam" id="PF20974">
    <property type="entry name" value="tRNA-synt_1c_C2"/>
    <property type="match status" value="1"/>
</dbReference>
<evidence type="ECO:0000313" key="14">
    <source>
        <dbReference type="EMBL" id="BDU78662.1"/>
    </source>
</evidence>
<feature type="binding site" evidence="9">
    <location>
        <position position="216"/>
    </location>
    <ligand>
        <name>L-glutamine</name>
        <dbReference type="ChEBI" id="CHEBI:58359"/>
    </ligand>
</feature>
<feature type="binding site" evidence="9">
    <location>
        <position position="72"/>
    </location>
    <ligand>
        <name>L-glutamine</name>
        <dbReference type="ChEBI" id="CHEBI:58359"/>
    </ligand>
</feature>
<evidence type="ECO:0000256" key="1">
    <source>
        <dbReference type="ARBA" id="ARBA00005594"/>
    </source>
</evidence>
<evidence type="ECO:0000256" key="3">
    <source>
        <dbReference type="ARBA" id="ARBA00022598"/>
    </source>
</evidence>
<dbReference type="InterPro" id="IPR014729">
    <property type="entry name" value="Rossmann-like_a/b/a_fold"/>
</dbReference>
<feature type="binding site" evidence="9">
    <location>
        <begin position="46"/>
        <end position="52"/>
    </location>
    <ligand>
        <name>ATP</name>
        <dbReference type="ChEBI" id="CHEBI:30616"/>
    </ligand>
</feature>
<dbReference type="GO" id="GO:0006425">
    <property type="term" value="P:glutaminyl-tRNA aminoacylation"/>
    <property type="evidence" value="ECO:0007669"/>
    <property type="project" value="UniProtKB-UniRule"/>
</dbReference>
<evidence type="ECO:0000259" key="13">
    <source>
        <dbReference type="Pfam" id="PF20974"/>
    </source>
</evidence>
<dbReference type="InterPro" id="IPR011035">
    <property type="entry name" value="Ribosomal_bL25/Gln-tRNA_synth"/>
</dbReference>
<dbReference type="EC" id="6.1.1.18" evidence="9"/>
<dbReference type="RefSeq" id="WP_316410777.1">
    <property type="nucleotide sequence ID" value="NZ_AP027081.1"/>
</dbReference>
<dbReference type="Gene3D" id="2.40.240.10">
    <property type="entry name" value="Ribosomal Protein L25, Chain P"/>
    <property type="match status" value="2"/>
</dbReference>
<dbReference type="InterPro" id="IPR000924">
    <property type="entry name" value="Glu/Gln-tRNA-synth"/>
</dbReference>
<dbReference type="SUPFAM" id="SSF50715">
    <property type="entry name" value="Ribosomal protein L25-like"/>
    <property type="match status" value="1"/>
</dbReference>
<organism evidence="14 15">
    <name type="scientific">Mesoterricola sediminis</name>
    <dbReference type="NCBI Taxonomy" id="2927980"/>
    <lineage>
        <taxon>Bacteria</taxon>
        <taxon>Pseudomonadati</taxon>
        <taxon>Acidobacteriota</taxon>
        <taxon>Holophagae</taxon>
        <taxon>Holophagales</taxon>
        <taxon>Holophagaceae</taxon>
        <taxon>Mesoterricola</taxon>
    </lineage>
</organism>
<feature type="binding site" evidence="9">
    <location>
        <position position="235"/>
    </location>
    <ligand>
        <name>ATP</name>
        <dbReference type="ChEBI" id="CHEBI:30616"/>
    </ligand>
</feature>
<dbReference type="FunFam" id="3.40.50.620:FF:000037">
    <property type="entry name" value="Glutamine--tRNA ligase cytoplasmic"/>
    <property type="match status" value="1"/>
</dbReference>
<feature type="domain" description="Glutamyl/glutaminyl-tRNA synthetase class Ib anti-codon binding" evidence="12">
    <location>
        <begin position="349"/>
        <end position="448"/>
    </location>
</feature>
<dbReference type="InterPro" id="IPR020056">
    <property type="entry name" value="Rbsml_bL25/Gln-tRNA_synth_N"/>
</dbReference>
<comment type="similarity">
    <text evidence="1 9 10">Belongs to the class-I aminoacyl-tRNA synthetase family.</text>
</comment>
<protein>
    <recommendedName>
        <fullName evidence="9">Glutamine--tRNA ligase</fullName>
        <ecNumber evidence="9">6.1.1.18</ecNumber>
    </recommendedName>
    <alternativeName>
        <fullName evidence="9">Glutaminyl-tRNA synthetase</fullName>
        <shortName evidence="9">GlnRS</shortName>
    </alternativeName>
</protein>
<keyword evidence="2 9" id="KW-0963">Cytoplasm</keyword>
<comment type="catalytic activity">
    <reaction evidence="8 9">
        <text>tRNA(Gln) + L-glutamine + ATP = L-glutaminyl-tRNA(Gln) + AMP + diphosphate</text>
        <dbReference type="Rhea" id="RHEA:20121"/>
        <dbReference type="Rhea" id="RHEA-COMP:9662"/>
        <dbReference type="Rhea" id="RHEA-COMP:9681"/>
        <dbReference type="ChEBI" id="CHEBI:30616"/>
        <dbReference type="ChEBI" id="CHEBI:33019"/>
        <dbReference type="ChEBI" id="CHEBI:58359"/>
        <dbReference type="ChEBI" id="CHEBI:78442"/>
        <dbReference type="ChEBI" id="CHEBI:78521"/>
        <dbReference type="ChEBI" id="CHEBI:456215"/>
        <dbReference type="EC" id="6.1.1.18"/>
    </reaction>
</comment>
<evidence type="ECO:0000256" key="6">
    <source>
        <dbReference type="ARBA" id="ARBA00022917"/>
    </source>
</evidence>
<dbReference type="InterPro" id="IPR050132">
    <property type="entry name" value="Gln/Glu-tRNA_Ligase"/>
</dbReference>
<feature type="binding site" evidence="9">
    <location>
        <begin position="270"/>
        <end position="271"/>
    </location>
    <ligand>
        <name>ATP</name>
        <dbReference type="ChEBI" id="CHEBI:30616"/>
    </ligand>
</feature>
<feature type="binding site" evidence="9">
    <location>
        <begin position="278"/>
        <end position="280"/>
    </location>
    <ligand>
        <name>ATP</name>
        <dbReference type="ChEBI" id="CHEBI:30616"/>
    </ligand>
</feature>
<keyword evidence="7 9" id="KW-0030">Aminoacyl-tRNA synthetase</keyword>
<evidence type="ECO:0000313" key="15">
    <source>
        <dbReference type="Proteomes" id="UP001228113"/>
    </source>
</evidence>
<comment type="subcellular location">
    <subcellularLocation>
        <location evidence="9">Cytoplasm</location>
    </subcellularLocation>
</comment>
<accession>A0AA48H2Z7</accession>
<dbReference type="PRINTS" id="PR00987">
    <property type="entry name" value="TRNASYNTHGLU"/>
</dbReference>
<proteinExistence type="inferred from homology"/>
<dbReference type="Pfam" id="PF00749">
    <property type="entry name" value="tRNA-synt_1c"/>
    <property type="match status" value="1"/>
</dbReference>
<dbReference type="EMBL" id="AP027081">
    <property type="protein sequence ID" value="BDU78662.1"/>
    <property type="molecule type" value="Genomic_DNA"/>
</dbReference>
<dbReference type="AlphaFoldDB" id="A0AA48H2Z7"/>
<dbReference type="HAMAP" id="MF_00126">
    <property type="entry name" value="Gln_tRNA_synth"/>
    <property type="match status" value="1"/>
</dbReference>
<evidence type="ECO:0000259" key="11">
    <source>
        <dbReference type="Pfam" id="PF00749"/>
    </source>
</evidence>
<dbReference type="InterPro" id="IPR020058">
    <property type="entry name" value="Glu/Gln-tRNA-synth_Ib_cat-dom"/>
</dbReference>
<dbReference type="GO" id="GO:0005524">
    <property type="term" value="F:ATP binding"/>
    <property type="evidence" value="ECO:0007669"/>
    <property type="project" value="UniProtKB-UniRule"/>
</dbReference>
<keyword evidence="5 9" id="KW-0067">ATP-binding</keyword>
<sequence>MTSETPAPETRSLHFIEEIMEADRESGKHGGRVHTRFPPEPNGYLHIGHAKSICINFGLAKKYGGSTNLRFDDTNPVKEDVEYVDSIREDVRWLGFEWAGEYYASDYFPLLYDYAEYLIQAGKAYVCDLDEEGIKEYRGNFFKPGRNSPYRDRTPEENLDLFRRMRAGEFPDGSRTLRAKIDMQSPNMNMRDPLMYRIKRAHHHRTGDAWLIYPMYDFAHGISDAIEKITHSICTLEFEDHRPLYDWFLQQDVDGKFFHRPHPRQIEFARLNLTHTVMSKRRLLQLVTENHVRGWDDPRMPTISGLRRRGFTPESVRAFAERVGVAKRDMVADVGLLEHCVREDLAGKAPRAMGVLRPLKLVIENLPEGETHWIEVANHPERPELGRRKVPFTREVYVEREDFQEVAPKKWFRLAPGAEVRLKGAALVTCREAVKDAAGEVVELRCTWDPASLGGDAPDGRKVKGTLHWVSAAHAVKAEVRLYDLLFTAKDPMDVPEGGDWRDGLNPQSLEILADARLEPALGEAAPGATFQFERLGYFVADPDGKPGAPVFNRTVGLKDSWAKAEAK</sequence>
<evidence type="ECO:0000256" key="8">
    <source>
        <dbReference type="ARBA" id="ARBA00048270"/>
    </source>
</evidence>
<dbReference type="KEGG" id="msea:METESE_36200"/>
<dbReference type="CDD" id="cd00807">
    <property type="entry name" value="GlnRS_core"/>
    <property type="match status" value="1"/>
</dbReference>
<dbReference type="GO" id="GO:0005829">
    <property type="term" value="C:cytosol"/>
    <property type="evidence" value="ECO:0007669"/>
    <property type="project" value="TreeGrafter"/>
</dbReference>
<feature type="short sequence motif" description="'HIGH' region" evidence="9">
    <location>
        <begin position="39"/>
        <end position="49"/>
    </location>
</feature>
<keyword evidence="4 9" id="KW-0547">Nucleotide-binding</keyword>
<dbReference type="Proteomes" id="UP001228113">
    <property type="component" value="Chromosome"/>
</dbReference>
<comment type="caution">
    <text evidence="9">Lacks conserved residue(s) required for the propagation of feature annotation.</text>
</comment>
<name>A0AA48H2Z7_9BACT</name>
<dbReference type="InterPro" id="IPR022861">
    <property type="entry name" value="Gln_tRNA_ligase_bac"/>
</dbReference>
<dbReference type="InterPro" id="IPR001412">
    <property type="entry name" value="aa-tRNA-synth_I_CS"/>
</dbReference>